<evidence type="ECO:0000313" key="2">
    <source>
        <dbReference type="EMBL" id="MBW0570685.1"/>
    </source>
</evidence>
<accession>A0A9Q3K0B0</accession>
<evidence type="ECO:0000256" key="1">
    <source>
        <dbReference type="SAM" id="MobiDB-lite"/>
    </source>
</evidence>
<comment type="caution">
    <text evidence="2">The sequence shown here is derived from an EMBL/GenBank/DDBJ whole genome shotgun (WGS) entry which is preliminary data.</text>
</comment>
<gene>
    <name evidence="2" type="ORF">O181_110400</name>
</gene>
<proteinExistence type="predicted"/>
<name>A0A9Q3K0B0_9BASI</name>
<dbReference type="EMBL" id="AVOT02086692">
    <property type="protein sequence ID" value="MBW0570685.1"/>
    <property type="molecule type" value="Genomic_DNA"/>
</dbReference>
<reference evidence="2" key="1">
    <citation type="submission" date="2021-03" db="EMBL/GenBank/DDBJ databases">
        <title>Draft genome sequence of rust myrtle Austropuccinia psidii MF-1, a brazilian biotype.</title>
        <authorList>
            <person name="Quecine M.C."/>
            <person name="Pachon D.M.R."/>
            <person name="Bonatelli M.L."/>
            <person name="Correr F.H."/>
            <person name="Franceschini L.M."/>
            <person name="Leite T.F."/>
            <person name="Margarido G.R.A."/>
            <person name="Almeida C.A."/>
            <person name="Ferrarezi J.A."/>
            <person name="Labate C.A."/>
        </authorList>
    </citation>
    <scope>NUCLEOTIDE SEQUENCE</scope>
    <source>
        <strain evidence="2">MF-1</strain>
    </source>
</reference>
<dbReference type="Proteomes" id="UP000765509">
    <property type="component" value="Unassembled WGS sequence"/>
</dbReference>
<feature type="region of interest" description="Disordered" evidence="1">
    <location>
        <begin position="44"/>
        <end position="69"/>
    </location>
</feature>
<keyword evidence="3" id="KW-1185">Reference proteome</keyword>
<protein>
    <submittedName>
        <fullName evidence="2">Uncharacterized protein</fullName>
    </submittedName>
</protein>
<dbReference type="AlphaFoldDB" id="A0A9Q3K0B0"/>
<evidence type="ECO:0000313" key="3">
    <source>
        <dbReference type="Proteomes" id="UP000765509"/>
    </source>
</evidence>
<sequence length="129" mass="14580">MAIWVHFNDGVIGSNSPEAVPNFKRQLHKEFDIKWRNEVRQIHPHGVPAKNYKDQLTTSGPSRDKLKPQRKQIRSNAFSSHHWLTGLPCQRVLTRSSFCHELSHMSLYGTSKATLGSLGLSDGLPPQNP</sequence>
<organism evidence="2 3">
    <name type="scientific">Austropuccinia psidii MF-1</name>
    <dbReference type="NCBI Taxonomy" id="1389203"/>
    <lineage>
        <taxon>Eukaryota</taxon>
        <taxon>Fungi</taxon>
        <taxon>Dikarya</taxon>
        <taxon>Basidiomycota</taxon>
        <taxon>Pucciniomycotina</taxon>
        <taxon>Pucciniomycetes</taxon>
        <taxon>Pucciniales</taxon>
        <taxon>Sphaerophragmiaceae</taxon>
        <taxon>Austropuccinia</taxon>
    </lineage>
</organism>